<dbReference type="Gene3D" id="3.40.109.10">
    <property type="entry name" value="NADH Oxidase"/>
    <property type="match status" value="1"/>
</dbReference>
<evidence type="ECO:0000313" key="5">
    <source>
        <dbReference type="EMBL" id="SDJ46803.1"/>
    </source>
</evidence>
<dbReference type="NCBIfam" id="NF008275">
    <property type="entry name" value="PRK11053.1"/>
    <property type="match status" value="1"/>
</dbReference>
<dbReference type="GO" id="GO:0016491">
    <property type="term" value="F:oxidoreductase activity"/>
    <property type="evidence" value="ECO:0007669"/>
    <property type="project" value="UniProtKB-KW"/>
</dbReference>
<name>A0A1G8TZ91_9GAMM</name>
<dbReference type="AlphaFoldDB" id="A0A1G8TZ91"/>
<dbReference type="SUPFAM" id="SSF55469">
    <property type="entry name" value="FMN-dependent nitroreductase-like"/>
    <property type="match status" value="1"/>
</dbReference>
<protein>
    <submittedName>
        <fullName evidence="5">Dihydropteridine reductase</fullName>
    </submittedName>
</protein>
<accession>A0A1G8TZ91</accession>
<feature type="domain" description="Nitroreductase" evidence="4">
    <location>
        <begin position="8"/>
        <end position="193"/>
    </location>
</feature>
<evidence type="ECO:0000259" key="4">
    <source>
        <dbReference type="Pfam" id="PF00881"/>
    </source>
</evidence>
<keyword evidence="3" id="KW-0560">Oxidoreductase</keyword>
<dbReference type="Proteomes" id="UP000199527">
    <property type="component" value="Unassembled WGS sequence"/>
</dbReference>
<dbReference type="InterPro" id="IPR000415">
    <property type="entry name" value="Nitroreductase-like"/>
</dbReference>
<dbReference type="CDD" id="cd02149">
    <property type="entry name" value="NfsB-like"/>
    <property type="match status" value="1"/>
</dbReference>
<comment type="similarity">
    <text evidence="1">Belongs to the nitroreductase family.</text>
</comment>
<proteinExistence type="inferred from homology"/>
<evidence type="ECO:0000313" key="6">
    <source>
        <dbReference type="Proteomes" id="UP000199527"/>
    </source>
</evidence>
<dbReference type="InterPro" id="IPR033878">
    <property type="entry name" value="NfsB-like"/>
</dbReference>
<dbReference type="PANTHER" id="PTHR43673:SF10">
    <property type="entry name" value="NADH DEHYDROGENASE_NAD(P)H NITROREDUCTASE XCC3605-RELATED"/>
    <property type="match status" value="1"/>
</dbReference>
<keyword evidence="6" id="KW-1185">Reference proteome</keyword>
<dbReference type="EMBL" id="FNEM01000008">
    <property type="protein sequence ID" value="SDJ46803.1"/>
    <property type="molecule type" value="Genomic_DNA"/>
</dbReference>
<dbReference type="InterPro" id="IPR029479">
    <property type="entry name" value="Nitroreductase"/>
</dbReference>
<dbReference type="Pfam" id="PF00881">
    <property type="entry name" value="Nitroreductase"/>
    <property type="match status" value="1"/>
</dbReference>
<organism evidence="5 6">
    <name type="scientific">Ferrimonas sediminum</name>
    <dbReference type="NCBI Taxonomy" id="718193"/>
    <lineage>
        <taxon>Bacteria</taxon>
        <taxon>Pseudomonadati</taxon>
        <taxon>Pseudomonadota</taxon>
        <taxon>Gammaproteobacteria</taxon>
        <taxon>Alteromonadales</taxon>
        <taxon>Ferrimonadaceae</taxon>
        <taxon>Ferrimonas</taxon>
    </lineage>
</organism>
<sequence length="218" mass="24542">MNLIDVVQTRYSTKEFDANKKIPDELFQQIKALLRYSPSSVNSQPWHFVIAHSDEARATLSKGTQGLYSFNEAKVLNASHVILFCAKTEINDDYIQHLLETEERDGRFAEPAFKETVNMGRTMFINMHRFDLKDAQHWMEKQVYLNMGTVLLGAAALGVDALPIEGVDTKVLNQELGLLEQGYSAVAMVALGYRNDSDFNAGLPKSRLPEGEIFTQLP</sequence>
<dbReference type="PANTHER" id="PTHR43673">
    <property type="entry name" value="NAD(P)H NITROREDUCTASE YDGI-RELATED"/>
    <property type="match status" value="1"/>
</dbReference>
<evidence type="ECO:0000256" key="3">
    <source>
        <dbReference type="ARBA" id="ARBA00023002"/>
    </source>
</evidence>
<keyword evidence="2" id="KW-0521">NADP</keyword>
<dbReference type="OrthoDB" id="9809288at2"/>
<evidence type="ECO:0000256" key="2">
    <source>
        <dbReference type="ARBA" id="ARBA00022857"/>
    </source>
</evidence>
<evidence type="ECO:0000256" key="1">
    <source>
        <dbReference type="ARBA" id="ARBA00007118"/>
    </source>
</evidence>
<reference evidence="6" key="1">
    <citation type="submission" date="2016-10" db="EMBL/GenBank/DDBJ databases">
        <authorList>
            <person name="Varghese N."/>
            <person name="Submissions S."/>
        </authorList>
    </citation>
    <scope>NUCLEOTIDE SEQUENCE [LARGE SCALE GENOMIC DNA]</scope>
    <source>
        <strain evidence="6">DSM 23317</strain>
    </source>
</reference>
<gene>
    <name evidence="5" type="ORF">SAMN04488540_108131</name>
</gene>
<dbReference type="RefSeq" id="WP_090365365.1">
    <property type="nucleotide sequence ID" value="NZ_FNEM01000008.1"/>
</dbReference>